<protein>
    <submittedName>
        <fullName evidence="1">Uncharacterized protein</fullName>
    </submittedName>
</protein>
<reference evidence="1 2" key="1">
    <citation type="submission" date="2019-07" db="EMBL/GenBank/DDBJ databases">
        <title>Whole genome shotgun sequence of Microvirga aerophila NBRC 106136.</title>
        <authorList>
            <person name="Hosoyama A."/>
            <person name="Uohara A."/>
            <person name="Ohji S."/>
            <person name="Ichikawa N."/>
        </authorList>
    </citation>
    <scope>NUCLEOTIDE SEQUENCE [LARGE SCALE GENOMIC DNA]</scope>
    <source>
        <strain evidence="1 2">NBRC 106136</strain>
    </source>
</reference>
<proteinExistence type="predicted"/>
<accession>A0A512C1Z7</accession>
<sequence>MERFVVTRPREHLWLVSHDGQALAIYPTEGEALSFTFKRAAQRRREGVKTVVVITQAQEKGREPEA</sequence>
<keyword evidence="2" id="KW-1185">Reference proteome</keyword>
<dbReference type="RefSeq" id="WP_147022925.1">
    <property type="nucleotide sequence ID" value="NZ_BJYU01000170.1"/>
</dbReference>
<evidence type="ECO:0000313" key="1">
    <source>
        <dbReference type="EMBL" id="GEO18245.1"/>
    </source>
</evidence>
<dbReference type="EMBL" id="BJYU01000170">
    <property type="protein sequence ID" value="GEO18245.1"/>
    <property type="molecule type" value="Genomic_DNA"/>
</dbReference>
<gene>
    <name evidence="1" type="ORF">MAE02_59410</name>
</gene>
<evidence type="ECO:0000313" key="2">
    <source>
        <dbReference type="Proteomes" id="UP000321085"/>
    </source>
</evidence>
<comment type="caution">
    <text evidence="1">The sequence shown here is derived from an EMBL/GenBank/DDBJ whole genome shotgun (WGS) entry which is preliminary data.</text>
</comment>
<dbReference type="AlphaFoldDB" id="A0A512C1Z7"/>
<organism evidence="1 2">
    <name type="scientific">Microvirga aerophila</name>
    <dbReference type="NCBI Taxonomy" id="670291"/>
    <lineage>
        <taxon>Bacteria</taxon>
        <taxon>Pseudomonadati</taxon>
        <taxon>Pseudomonadota</taxon>
        <taxon>Alphaproteobacteria</taxon>
        <taxon>Hyphomicrobiales</taxon>
        <taxon>Methylobacteriaceae</taxon>
        <taxon>Microvirga</taxon>
    </lineage>
</organism>
<name>A0A512C1Z7_9HYPH</name>
<dbReference type="Proteomes" id="UP000321085">
    <property type="component" value="Unassembled WGS sequence"/>
</dbReference>